<feature type="region of interest" description="Disordered" evidence="1">
    <location>
        <begin position="278"/>
        <end position="319"/>
    </location>
</feature>
<keyword evidence="2" id="KW-0812">Transmembrane</keyword>
<evidence type="ECO:0000313" key="4">
    <source>
        <dbReference type="EMBL" id="CAK4028560.1"/>
    </source>
</evidence>
<feature type="compositionally biased region" description="Low complexity" evidence="1">
    <location>
        <begin position="359"/>
        <end position="368"/>
    </location>
</feature>
<sequence length="383" mass="39823">MRFHHAPRPLLQLVAALLLAPCPTLAAPNHPPSEQGGLSFNQLFARDCSGGTTCGYYGQLCCAAGSACYTDAQSRAQCTPNGATATEAASGGYYSYYTTTIVQTDLVTTTQVMSTYIGGAAVATATASCNTASNETPCGSICCASGQYCYSSGTCKPAAGGGSSGYVSGTSGSGATAVAPVRPTTSGTVVIMQTITPTTTVPFMTPVATGSNVTLTSSQADNGGGLSGGAIAGIVIGVLAGLLLLALLCFYCCIKGLLDGCLACFGLGGRRRRRTEVEEYERHSHHTSRHGGGGGRTWYGASRPATRVDRTDRRESRGGSNLLGIGAGLAALWAILGLKRKRDNRRDEKFNSEYSYSSDYYTSASSASSDDRRTRHTGRYSRR</sequence>
<reference evidence="4" key="1">
    <citation type="submission" date="2023-11" db="EMBL/GenBank/DDBJ databases">
        <authorList>
            <person name="Alioto T."/>
            <person name="Alioto T."/>
            <person name="Gomez Garrido J."/>
        </authorList>
    </citation>
    <scope>NUCLEOTIDE SEQUENCE</scope>
</reference>
<organism evidence="4 5">
    <name type="scientific">Lecanosticta acicola</name>
    <dbReference type="NCBI Taxonomy" id="111012"/>
    <lineage>
        <taxon>Eukaryota</taxon>
        <taxon>Fungi</taxon>
        <taxon>Dikarya</taxon>
        <taxon>Ascomycota</taxon>
        <taxon>Pezizomycotina</taxon>
        <taxon>Dothideomycetes</taxon>
        <taxon>Dothideomycetidae</taxon>
        <taxon>Mycosphaerellales</taxon>
        <taxon>Mycosphaerellaceae</taxon>
        <taxon>Lecanosticta</taxon>
    </lineage>
</organism>
<dbReference type="PANTHER" id="PTHR16861">
    <property type="entry name" value="GLYCOPROTEIN 38"/>
    <property type="match status" value="1"/>
</dbReference>
<keyword evidence="2" id="KW-0472">Membrane</keyword>
<feature type="region of interest" description="Disordered" evidence="1">
    <location>
        <begin position="359"/>
        <end position="383"/>
    </location>
</feature>
<dbReference type="PANTHER" id="PTHR16861:SF10">
    <property type="entry name" value="MID2 DOMAIN-CONTAINING PROTEIN"/>
    <property type="match status" value="1"/>
</dbReference>
<keyword evidence="3" id="KW-0732">Signal</keyword>
<name>A0AAI8Z040_9PEZI</name>
<dbReference type="AlphaFoldDB" id="A0AAI8Z040"/>
<keyword evidence="5" id="KW-1185">Reference proteome</keyword>
<proteinExistence type="predicted"/>
<feature type="transmembrane region" description="Helical" evidence="2">
    <location>
        <begin position="320"/>
        <end position="338"/>
    </location>
</feature>
<feature type="compositionally biased region" description="Basic and acidic residues" evidence="1">
    <location>
        <begin position="306"/>
        <end position="317"/>
    </location>
</feature>
<gene>
    <name evidence="4" type="ORF">LECACI_7A005163</name>
</gene>
<accession>A0AAI8Z040</accession>
<keyword evidence="2" id="KW-1133">Transmembrane helix</keyword>
<evidence type="ECO:0000256" key="2">
    <source>
        <dbReference type="SAM" id="Phobius"/>
    </source>
</evidence>
<dbReference type="EMBL" id="CAVMBE010000032">
    <property type="protein sequence ID" value="CAK4028560.1"/>
    <property type="molecule type" value="Genomic_DNA"/>
</dbReference>
<evidence type="ECO:0000313" key="5">
    <source>
        <dbReference type="Proteomes" id="UP001296104"/>
    </source>
</evidence>
<evidence type="ECO:0000256" key="3">
    <source>
        <dbReference type="SAM" id="SignalP"/>
    </source>
</evidence>
<feature type="compositionally biased region" description="Basic residues" evidence="1">
    <location>
        <begin position="374"/>
        <end position="383"/>
    </location>
</feature>
<feature type="chain" id="PRO_5042473553" evidence="3">
    <location>
        <begin position="27"/>
        <end position="383"/>
    </location>
</feature>
<protein>
    <submittedName>
        <fullName evidence="4">Cell wall integrity and stress response component 1-like</fullName>
    </submittedName>
</protein>
<dbReference type="Proteomes" id="UP001296104">
    <property type="component" value="Unassembled WGS sequence"/>
</dbReference>
<feature type="transmembrane region" description="Helical" evidence="2">
    <location>
        <begin position="230"/>
        <end position="254"/>
    </location>
</feature>
<comment type="caution">
    <text evidence="4">The sequence shown here is derived from an EMBL/GenBank/DDBJ whole genome shotgun (WGS) entry which is preliminary data.</text>
</comment>
<evidence type="ECO:0000256" key="1">
    <source>
        <dbReference type="SAM" id="MobiDB-lite"/>
    </source>
</evidence>
<feature type="signal peptide" evidence="3">
    <location>
        <begin position="1"/>
        <end position="26"/>
    </location>
</feature>